<keyword evidence="6" id="KW-0732">Signal</keyword>
<dbReference type="SUPFAM" id="SSF51735">
    <property type="entry name" value="NAD(P)-binding Rossmann-fold domains"/>
    <property type="match status" value="1"/>
</dbReference>
<keyword evidence="3" id="KW-0560">Oxidoreductase</keyword>
<dbReference type="EMBL" id="CAJNRD030001124">
    <property type="protein sequence ID" value="CAG5107322.1"/>
    <property type="molecule type" value="Genomic_DNA"/>
</dbReference>
<evidence type="ECO:0000256" key="3">
    <source>
        <dbReference type="ARBA" id="ARBA00023002"/>
    </source>
</evidence>
<reference evidence="7" key="1">
    <citation type="submission" date="2021-04" db="EMBL/GenBank/DDBJ databases">
        <authorList>
            <person name="Chebbi M.A.C M."/>
        </authorList>
    </citation>
    <scope>NUCLEOTIDE SEQUENCE</scope>
</reference>
<dbReference type="OrthoDB" id="5545019at2759"/>
<dbReference type="PIRSF" id="PIRSF000126">
    <property type="entry name" value="11-beta-HSD1"/>
    <property type="match status" value="1"/>
</dbReference>
<sequence length="315" mass="35275">MILSISLWLLVAVLILWILLDPVSRISRAIFEVLIPLVNQKPIDLKNKFGEWAVVTGSTDGIGKAYAKELANRGFNLVLISRNAERLEKTKSEMLTISPNIQIKLISADFSKGRDVSVEIEPHLRDIPVGILVNNVGKQYTYPMYVGEVPEDELWDIINVNIGAATLMTRIVIPGMQKRQRGAIVNVSSGSELQPLPLMTVYAATKVYLRSFSEALRVEYNKFGITVQHLTPLFVNTKMNAFSHRLQVSTVAVPDATTYAKNAVATLGKIDSSTGYWAHGIQAFFTLIPPVWIRTKIGEMMNQTFRKDYLKQKNL</sequence>
<dbReference type="CDD" id="cd05356">
    <property type="entry name" value="17beta-HSD1_like_SDR_c"/>
    <property type="match status" value="1"/>
</dbReference>
<gene>
    <name evidence="7" type="ORF">HICCMSTLAB_LOCUS12691</name>
</gene>
<dbReference type="PANTHER" id="PTHR44889">
    <property type="entry name" value="INACTIVE HYDROXYSTEROID DEHYDROGENASE-LIKE PROTEIN 1"/>
    <property type="match status" value="1"/>
</dbReference>
<dbReference type="Pfam" id="PF00106">
    <property type="entry name" value="adh_short"/>
    <property type="match status" value="1"/>
</dbReference>
<keyword evidence="4" id="KW-0496">Mitochondrion</keyword>
<feature type="chain" id="PRO_5035167842" evidence="6">
    <location>
        <begin position="26"/>
        <end position="315"/>
    </location>
</feature>
<accession>A0A8J2MZD9</accession>
<proteinExistence type="inferred from homology"/>
<feature type="signal peptide" evidence="6">
    <location>
        <begin position="1"/>
        <end position="25"/>
    </location>
</feature>
<dbReference type="PANTHER" id="PTHR44889:SF1">
    <property type="entry name" value="INACTIVE HYDROXYSTEROID DEHYDROGENASE-LIKE PROTEIN 1"/>
    <property type="match status" value="1"/>
</dbReference>
<dbReference type="PROSITE" id="PS00061">
    <property type="entry name" value="ADH_SHORT"/>
    <property type="match status" value="1"/>
</dbReference>
<organism evidence="7 8">
    <name type="scientific">Cotesia congregata</name>
    <name type="common">Parasitoid wasp</name>
    <name type="synonym">Apanteles congregatus</name>
    <dbReference type="NCBI Taxonomy" id="51543"/>
    <lineage>
        <taxon>Eukaryota</taxon>
        <taxon>Metazoa</taxon>
        <taxon>Ecdysozoa</taxon>
        <taxon>Arthropoda</taxon>
        <taxon>Hexapoda</taxon>
        <taxon>Insecta</taxon>
        <taxon>Pterygota</taxon>
        <taxon>Neoptera</taxon>
        <taxon>Endopterygota</taxon>
        <taxon>Hymenoptera</taxon>
        <taxon>Apocrita</taxon>
        <taxon>Ichneumonoidea</taxon>
        <taxon>Braconidae</taxon>
        <taxon>Microgastrinae</taxon>
        <taxon>Cotesia</taxon>
    </lineage>
</organism>
<dbReference type="InterPro" id="IPR020904">
    <property type="entry name" value="Sc_DH/Rdtase_CS"/>
</dbReference>
<dbReference type="AlphaFoldDB" id="A0A8J2MZD9"/>
<dbReference type="InterPro" id="IPR052149">
    <property type="entry name" value="17-beta-HSD3-like"/>
</dbReference>
<dbReference type="FunFam" id="3.40.50.720:FF:000137">
    <property type="entry name" value="Hydroxysteroid (17-beta) dehydrogenase 3"/>
    <property type="match status" value="1"/>
</dbReference>
<dbReference type="GO" id="GO:0005739">
    <property type="term" value="C:mitochondrion"/>
    <property type="evidence" value="ECO:0007669"/>
    <property type="project" value="UniProtKB-SubCell"/>
</dbReference>
<dbReference type="PRINTS" id="PR00081">
    <property type="entry name" value="GDHRDH"/>
</dbReference>
<keyword evidence="8" id="KW-1185">Reference proteome</keyword>
<dbReference type="GO" id="GO:0016491">
    <property type="term" value="F:oxidoreductase activity"/>
    <property type="evidence" value="ECO:0007669"/>
    <property type="project" value="UniProtKB-KW"/>
</dbReference>
<dbReference type="PRINTS" id="PR00080">
    <property type="entry name" value="SDRFAMILY"/>
</dbReference>
<protein>
    <submittedName>
        <fullName evidence="7">Similar to HSDL1: Inactive hydroxysteroid dehydrogenase-like protein 1 (Homo sapiens)</fullName>
    </submittedName>
</protein>
<evidence type="ECO:0000256" key="2">
    <source>
        <dbReference type="ARBA" id="ARBA00022857"/>
    </source>
</evidence>
<dbReference type="InterPro" id="IPR002347">
    <property type="entry name" value="SDR_fam"/>
</dbReference>
<evidence type="ECO:0000256" key="1">
    <source>
        <dbReference type="ARBA" id="ARBA00004173"/>
    </source>
</evidence>
<evidence type="ECO:0000313" key="7">
    <source>
        <dbReference type="EMBL" id="CAG5107322.1"/>
    </source>
</evidence>
<comment type="similarity">
    <text evidence="5">Belongs to the short-chain dehydrogenases/reductases (SDR) family. 17-beta-HSD 3 subfamily.</text>
</comment>
<dbReference type="Gene3D" id="3.40.50.720">
    <property type="entry name" value="NAD(P)-binding Rossmann-like Domain"/>
    <property type="match status" value="1"/>
</dbReference>
<name>A0A8J2MZD9_COTCN</name>
<evidence type="ECO:0000313" key="8">
    <source>
        <dbReference type="Proteomes" id="UP000786811"/>
    </source>
</evidence>
<comment type="subcellular location">
    <subcellularLocation>
        <location evidence="1">Mitochondrion</location>
    </subcellularLocation>
</comment>
<comment type="caution">
    <text evidence="7">The sequence shown here is derived from an EMBL/GenBank/DDBJ whole genome shotgun (WGS) entry which is preliminary data.</text>
</comment>
<dbReference type="Proteomes" id="UP000786811">
    <property type="component" value="Unassembled WGS sequence"/>
</dbReference>
<dbReference type="InterPro" id="IPR036291">
    <property type="entry name" value="NAD(P)-bd_dom_sf"/>
</dbReference>
<evidence type="ECO:0000256" key="5">
    <source>
        <dbReference type="ARBA" id="ARBA00038261"/>
    </source>
</evidence>
<evidence type="ECO:0000256" key="4">
    <source>
        <dbReference type="ARBA" id="ARBA00023128"/>
    </source>
</evidence>
<keyword evidence="2" id="KW-0521">NADP</keyword>
<evidence type="ECO:0000256" key="6">
    <source>
        <dbReference type="SAM" id="SignalP"/>
    </source>
</evidence>